<dbReference type="CDD" id="cd03426">
    <property type="entry name" value="NUDIX_CoAse_Nudt7"/>
    <property type="match status" value="1"/>
</dbReference>
<dbReference type="InterPro" id="IPR015797">
    <property type="entry name" value="NUDIX_hydrolase-like_dom_sf"/>
</dbReference>
<protein>
    <submittedName>
        <fullName evidence="8">8-oxo-dGTP pyrophosphatase MutT (NUDIX family)</fullName>
    </submittedName>
</protein>
<keyword evidence="3" id="KW-0479">Metal-binding</keyword>
<dbReference type="GO" id="GO:0046872">
    <property type="term" value="F:metal ion binding"/>
    <property type="evidence" value="ECO:0007669"/>
    <property type="project" value="UniProtKB-KW"/>
</dbReference>
<comment type="cofactor">
    <cofactor evidence="1">
        <name>Mn(2+)</name>
        <dbReference type="ChEBI" id="CHEBI:29035"/>
    </cofactor>
</comment>
<comment type="cofactor">
    <cofactor evidence="2">
        <name>Mg(2+)</name>
        <dbReference type="ChEBI" id="CHEBI:18420"/>
    </cofactor>
</comment>
<evidence type="ECO:0000256" key="6">
    <source>
        <dbReference type="ARBA" id="ARBA00023211"/>
    </source>
</evidence>
<keyword evidence="9" id="KW-1185">Reference proteome</keyword>
<dbReference type="PROSITE" id="PS51462">
    <property type="entry name" value="NUDIX"/>
    <property type="match status" value="1"/>
</dbReference>
<proteinExistence type="predicted"/>
<sequence length="223" mass="24678">MVKLTLDPLMMPVDAVAGELALAPDRMNADWLRQRFAQPPLWLPENVGQQPRELPGAPSPTAAAVLIPIIMHPEGPTLLFTQRTAHLTDHAGQVSFPGGRTDSTDGSPIVTALREAEEEIGLMRSDVEVIGTLPEYFTGTGYRVTPVAGLIQPPASLRANPDEVAEIFEVPLAFLMDGLNHQLRTFDLPDGYRRTFYAMPYERFFIWGATAAMLRNLFHFLRA</sequence>
<comment type="caution">
    <text evidence="8">The sequence shown here is derived from an EMBL/GenBank/DDBJ whole genome shotgun (WGS) entry which is preliminary data.</text>
</comment>
<organism evidence="8 9">
    <name type="scientific">Glaciimonas immobilis</name>
    <dbReference type="NCBI Taxonomy" id="728004"/>
    <lineage>
        <taxon>Bacteria</taxon>
        <taxon>Pseudomonadati</taxon>
        <taxon>Pseudomonadota</taxon>
        <taxon>Betaproteobacteria</taxon>
        <taxon>Burkholderiales</taxon>
        <taxon>Oxalobacteraceae</taxon>
        <taxon>Glaciimonas</taxon>
    </lineage>
</organism>
<dbReference type="AlphaFoldDB" id="A0A840RNZ7"/>
<feature type="domain" description="Nudix hydrolase" evidence="7">
    <location>
        <begin position="60"/>
        <end position="193"/>
    </location>
</feature>
<evidence type="ECO:0000256" key="4">
    <source>
        <dbReference type="ARBA" id="ARBA00022801"/>
    </source>
</evidence>
<keyword evidence="6" id="KW-0464">Manganese</keyword>
<evidence type="ECO:0000256" key="1">
    <source>
        <dbReference type="ARBA" id="ARBA00001936"/>
    </source>
</evidence>
<evidence type="ECO:0000259" key="7">
    <source>
        <dbReference type="PROSITE" id="PS51462"/>
    </source>
</evidence>
<keyword evidence="4" id="KW-0378">Hydrolase</keyword>
<dbReference type="Pfam" id="PF00293">
    <property type="entry name" value="NUDIX"/>
    <property type="match status" value="1"/>
</dbReference>
<evidence type="ECO:0000313" key="8">
    <source>
        <dbReference type="EMBL" id="MBB5199483.1"/>
    </source>
</evidence>
<dbReference type="RefSeq" id="WP_375791661.1">
    <property type="nucleotide sequence ID" value="NZ_JAAOZT010000006.1"/>
</dbReference>
<dbReference type="InterPro" id="IPR000086">
    <property type="entry name" value="NUDIX_hydrolase_dom"/>
</dbReference>
<dbReference type="SUPFAM" id="SSF55811">
    <property type="entry name" value="Nudix"/>
    <property type="match status" value="1"/>
</dbReference>
<dbReference type="PANTHER" id="PTHR12992">
    <property type="entry name" value="NUDIX HYDROLASE"/>
    <property type="match status" value="1"/>
</dbReference>
<keyword evidence="5" id="KW-0460">Magnesium</keyword>
<reference evidence="8 9" key="1">
    <citation type="submission" date="2020-08" db="EMBL/GenBank/DDBJ databases">
        <title>Genomic Encyclopedia of Type Strains, Phase IV (KMG-IV): sequencing the most valuable type-strain genomes for metagenomic binning, comparative biology and taxonomic classification.</title>
        <authorList>
            <person name="Goeker M."/>
        </authorList>
    </citation>
    <scope>NUCLEOTIDE SEQUENCE [LARGE SCALE GENOMIC DNA]</scope>
    <source>
        <strain evidence="8 9">DSM 23240</strain>
    </source>
</reference>
<accession>A0A840RNZ7</accession>
<name>A0A840RNZ7_9BURK</name>
<dbReference type="InterPro" id="IPR045121">
    <property type="entry name" value="CoAse"/>
</dbReference>
<evidence type="ECO:0000256" key="2">
    <source>
        <dbReference type="ARBA" id="ARBA00001946"/>
    </source>
</evidence>
<dbReference type="GO" id="GO:0010945">
    <property type="term" value="F:coenzyme A diphosphatase activity"/>
    <property type="evidence" value="ECO:0007669"/>
    <property type="project" value="InterPro"/>
</dbReference>
<dbReference type="PANTHER" id="PTHR12992:SF11">
    <property type="entry name" value="MITOCHONDRIAL COENZYME A DIPHOSPHATASE NUDT8"/>
    <property type="match status" value="1"/>
</dbReference>
<dbReference type="EMBL" id="JACHHQ010000002">
    <property type="protein sequence ID" value="MBB5199483.1"/>
    <property type="molecule type" value="Genomic_DNA"/>
</dbReference>
<gene>
    <name evidence="8" type="ORF">HNR39_001310</name>
</gene>
<dbReference type="Proteomes" id="UP000571084">
    <property type="component" value="Unassembled WGS sequence"/>
</dbReference>
<evidence type="ECO:0000256" key="5">
    <source>
        <dbReference type="ARBA" id="ARBA00022842"/>
    </source>
</evidence>
<evidence type="ECO:0000256" key="3">
    <source>
        <dbReference type="ARBA" id="ARBA00022723"/>
    </source>
</evidence>
<dbReference type="NCBIfam" id="NF007980">
    <property type="entry name" value="PRK10707.1"/>
    <property type="match status" value="1"/>
</dbReference>
<dbReference type="Gene3D" id="3.90.79.10">
    <property type="entry name" value="Nucleoside Triphosphate Pyrophosphohydrolase"/>
    <property type="match status" value="1"/>
</dbReference>
<evidence type="ECO:0000313" key="9">
    <source>
        <dbReference type="Proteomes" id="UP000571084"/>
    </source>
</evidence>